<evidence type="ECO:0000313" key="2">
    <source>
        <dbReference type="Proteomes" id="UP001642464"/>
    </source>
</evidence>
<reference evidence="1 2" key="1">
    <citation type="submission" date="2024-02" db="EMBL/GenBank/DDBJ databases">
        <authorList>
            <person name="Chen Y."/>
            <person name="Shah S."/>
            <person name="Dougan E. K."/>
            <person name="Thang M."/>
            <person name="Chan C."/>
        </authorList>
    </citation>
    <scope>NUCLEOTIDE SEQUENCE [LARGE SCALE GENOMIC DNA]</scope>
</reference>
<organism evidence="1 2">
    <name type="scientific">Durusdinium trenchii</name>
    <dbReference type="NCBI Taxonomy" id="1381693"/>
    <lineage>
        <taxon>Eukaryota</taxon>
        <taxon>Sar</taxon>
        <taxon>Alveolata</taxon>
        <taxon>Dinophyceae</taxon>
        <taxon>Suessiales</taxon>
        <taxon>Symbiodiniaceae</taxon>
        <taxon>Durusdinium</taxon>
    </lineage>
</organism>
<keyword evidence="2" id="KW-1185">Reference proteome</keyword>
<gene>
    <name evidence="1" type="ORF">SCF082_LOCUS12409</name>
</gene>
<evidence type="ECO:0000313" key="1">
    <source>
        <dbReference type="EMBL" id="CAK9014645.1"/>
    </source>
</evidence>
<comment type="caution">
    <text evidence="1">The sequence shown here is derived from an EMBL/GenBank/DDBJ whole genome shotgun (WGS) entry which is preliminary data.</text>
</comment>
<dbReference type="EMBL" id="CAXAMM010007557">
    <property type="protein sequence ID" value="CAK9014645.1"/>
    <property type="molecule type" value="Genomic_DNA"/>
</dbReference>
<sequence length="104" mass="11207">MGTVVRECKASSMFGQRQAPLRAQPVTDEMRQRVSTLRALGLEPPSARSLRSFALRSGGPLAPRQVELNALEGSRLRQSGQPKTQEPREGLPAPDMPPSSPSTG</sequence>
<dbReference type="Proteomes" id="UP001642464">
    <property type="component" value="Unassembled WGS sequence"/>
</dbReference>
<accession>A0ABP0JK54</accession>
<proteinExistence type="predicted"/>
<protein>
    <submittedName>
        <fullName evidence="1">Uncharacterized protein</fullName>
    </submittedName>
</protein>
<name>A0ABP0JK54_9DINO</name>